<evidence type="ECO:0000256" key="3">
    <source>
        <dbReference type="ARBA" id="ARBA00022723"/>
    </source>
</evidence>
<evidence type="ECO:0000256" key="2">
    <source>
        <dbReference type="ARBA" id="ARBA00022679"/>
    </source>
</evidence>
<keyword evidence="7" id="KW-0862">Zinc</keyword>
<evidence type="ECO:0000313" key="11">
    <source>
        <dbReference type="Proteomes" id="UP001221757"/>
    </source>
</evidence>
<dbReference type="Proteomes" id="UP001221757">
    <property type="component" value="Unassembled WGS sequence"/>
</dbReference>
<keyword evidence="2" id="KW-0808">Transferase</keyword>
<feature type="region of interest" description="Disordered" evidence="8">
    <location>
        <begin position="1"/>
        <end position="78"/>
    </location>
</feature>
<dbReference type="InterPro" id="IPR044066">
    <property type="entry name" value="TRIAD_supradom"/>
</dbReference>
<feature type="domain" description="RING-type" evidence="9">
    <location>
        <begin position="173"/>
        <end position="387"/>
    </location>
</feature>
<feature type="compositionally biased region" description="Basic and acidic residues" evidence="8">
    <location>
        <begin position="133"/>
        <end position="143"/>
    </location>
</feature>
<keyword evidence="5" id="KW-0863">Zinc-finger</keyword>
<keyword evidence="6" id="KW-0833">Ubl conjugation pathway</keyword>
<dbReference type="InterPro" id="IPR047545">
    <property type="entry name" value="BRcat_RBR_RNF216"/>
</dbReference>
<dbReference type="InterPro" id="IPR002867">
    <property type="entry name" value="IBR_dom"/>
</dbReference>
<evidence type="ECO:0000256" key="8">
    <source>
        <dbReference type="SAM" id="MobiDB-lite"/>
    </source>
</evidence>
<name>A0AAD7GI17_MYCRO</name>
<dbReference type="CDD" id="cd20339">
    <property type="entry name" value="BRcat_RBR_RNF216"/>
    <property type="match status" value="1"/>
</dbReference>
<dbReference type="AlphaFoldDB" id="A0AAD7GI17"/>
<comment type="caution">
    <text evidence="10">The sequence shown here is derived from an EMBL/GenBank/DDBJ whole genome shotgun (WGS) entry which is preliminary data.</text>
</comment>
<evidence type="ECO:0000256" key="6">
    <source>
        <dbReference type="ARBA" id="ARBA00022786"/>
    </source>
</evidence>
<dbReference type="SUPFAM" id="SSF57850">
    <property type="entry name" value="RING/U-box"/>
    <property type="match status" value="2"/>
</dbReference>
<dbReference type="CDD" id="cd20353">
    <property type="entry name" value="Rcat_RBR_RNF216"/>
    <property type="match status" value="1"/>
</dbReference>
<evidence type="ECO:0000259" key="9">
    <source>
        <dbReference type="PROSITE" id="PS51873"/>
    </source>
</evidence>
<dbReference type="PROSITE" id="PS51873">
    <property type="entry name" value="TRIAD"/>
    <property type="match status" value="1"/>
</dbReference>
<organism evidence="10 11">
    <name type="scientific">Mycena rosella</name>
    <name type="common">Pink bonnet</name>
    <name type="synonym">Agaricus rosellus</name>
    <dbReference type="NCBI Taxonomy" id="1033263"/>
    <lineage>
        <taxon>Eukaryota</taxon>
        <taxon>Fungi</taxon>
        <taxon>Dikarya</taxon>
        <taxon>Basidiomycota</taxon>
        <taxon>Agaricomycotina</taxon>
        <taxon>Agaricomycetes</taxon>
        <taxon>Agaricomycetidae</taxon>
        <taxon>Agaricales</taxon>
        <taxon>Marasmiineae</taxon>
        <taxon>Mycenaceae</taxon>
        <taxon>Mycena</taxon>
    </lineage>
</organism>
<comment type="pathway">
    <text evidence="1">Protein modification; protein ubiquitination.</text>
</comment>
<evidence type="ECO:0000256" key="1">
    <source>
        <dbReference type="ARBA" id="ARBA00004906"/>
    </source>
</evidence>
<dbReference type="Pfam" id="PF26191">
    <property type="entry name" value="RING-HC_RBR_RNF216"/>
    <property type="match status" value="1"/>
</dbReference>
<dbReference type="SMART" id="SM00647">
    <property type="entry name" value="IBR"/>
    <property type="match status" value="2"/>
</dbReference>
<dbReference type="InterPro" id="IPR047544">
    <property type="entry name" value="RING-HC_RBR_RNF216"/>
</dbReference>
<dbReference type="Pfam" id="PF26200">
    <property type="entry name" value="Rcat_RNF216"/>
    <property type="match status" value="1"/>
</dbReference>
<reference evidence="10" key="1">
    <citation type="submission" date="2023-03" db="EMBL/GenBank/DDBJ databases">
        <title>Massive genome expansion in bonnet fungi (Mycena s.s.) driven by repeated elements and novel gene families across ecological guilds.</title>
        <authorList>
            <consortium name="Lawrence Berkeley National Laboratory"/>
            <person name="Harder C.B."/>
            <person name="Miyauchi S."/>
            <person name="Viragh M."/>
            <person name="Kuo A."/>
            <person name="Thoen E."/>
            <person name="Andreopoulos B."/>
            <person name="Lu D."/>
            <person name="Skrede I."/>
            <person name="Drula E."/>
            <person name="Henrissat B."/>
            <person name="Morin E."/>
            <person name="Kohler A."/>
            <person name="Barry K."/>
            <person name="LaButti K."/>
            <person name="Morin E."/>
            <person name="Salamov A."/>
            <person name="Lipzen A."/>
            <person name="Mereny Z."/>
            <person name="Hegedus B."/>
            <person name="Baldrian P."/>
            <person name="Stursova M."/>
            <person name="Weitz H."/>
            <person name="Taylor A."/>
            <person name="Grigoriev I.V."/>
            <person name="Nagy L.G."/>
            <person name="Martin F."/>
            <person name="Kauserud H."/>
        </authorList>
    </citation>
    <scope>NUCLEOTIDE SEQUENCE</scope>
    <source>
        <strain evidence="10">CBHHK067</strain>
    </source>
</reference>
<dbReference type="PANTHER" id="PTHR22770">
    <property type="entry name" value="UBIQUITIN CONJUGATING ENZYME 7 INTERACTING PROTEIN-RELATED"/>
    <property type="match status" value="1"/>
</dbReference>
<keyword evidence="11" id="KW-1185">Reference proteome</keyword>
<dbReference type="Gene3D" id="3.30.40.10">
    <property type="entry name" value="Zinc/RING finger domain, C3HC4 (zinc finger)"/>
    <property type="match status" value="1"/>
</dbReference>
<dbReference type="InterPro" id="IPR047546">
    <property type="entry name" value="Rcat_RBR_RNF216"/>
</dbReference>
<feature type="compositionally biased region" description="Low complexity" evidence="8">
    <location>
        <begin position="1"/>
        <end position="17"/>
    </location>
</feature>
<dbReference type="InterPro" id="IPR013083">
    <property type="entry name" value="Znf_RING/FYVE/PHD"/>
</dbReference>
<evidence type="ECO:0000256" key="4">
    <source>
        <dbReference type="ARBA" id="ARBA00022737"/>
    </source>
</evidence>
<dbReference type="EMBL" id="JARKIE010000037">
    <property type="protein sequence ID" value="KAJ7695769.1"/>
    <property type="molecule type" value="Genomic_DNA"/>
</dbReference>
<keyword evidence="3" id="KW-0479">Metal-binding</keyword>
<proteinExistence type="predicted"/>
<sequence>MSLATSSSSEKSLADSLGPGAVDPHTGVVGLDPHKTNPSAPGSLGNISKPGPLNPASNKLSASGDLEEEFGSSSNPPPDLFSDYLAQVLEIIPDVDPEYALSLVKQYHPGYFVHVAEAVIEALFKDPTYPKLDTKGKRKRVEDDGQGDSRGLPKARLEGSHASVNDSQPELGDGIECGCCFSGYPFERMIQCPDAHLFCSSCMTTYAETLLGSHDHKIICMDQSGCKLLFPYAELLRCLPPKLISLYERVKQIKEVEAAGIEGLEACPFCEYQCIIENPQQKLFACRNAAGGCSAVTCRQCKRLDHLPRSCKEMEQDATLDGRHIVEEAMTRAFKRECPNCQKAFIKVEGCNVITCPNCRAISCYSCRALITGHGHFSKLPSCNVFDDTKAIKAAANEAIEEYMRAHPDIGEEQLKVDLQLAPRKGGQNR</sequence>
<dbReference type="GO" id="GO:0008270">
    <property type="term" value="F:zinc ion binding"/>
    <property type="evidence" value="ECO:0007669"/>
    <property type="project" value="UniProtKB-KW"/>
</dbReference>
<dbReference type="GO" id="GO:0016740">
    <property type="term" value="F:transferase activity"/>
    <property type="evidence" value="ECO:0007669"/>
    <property type="project" value="UniProtKB-KW"/>
</dbReference>
<accession>A0AAD7GI17</accession>
<dbReference type="CDD" id="cd16630">
    <property type="entry name" value="RING-HC_RBR_RNF216"/>
    <property type="match status" value="1"/>
</dbReference>
<dbReference type="PANTHER" id="PTHR22770:SF47">
    <property type="entry name" value="E3 UBIQUITIN-PROTEIN LIGASE RNF216"/>
    <property type="match status" value="1"/>
</dbReference>
<dbReference type="Gene3D" id="1.20.120.1750">
    <property type="match status" value="1"/>
</dbReference>
<dbReference type="InterPro" id="IPR051628">
    <property type="entry name" value="LUBAC_E3_Ligases"/>
</dbReference>
<feature type="region of interest" description="Disordered" evidence="8">
    <location>
        <begin position="133"/>
        <end position="167"/>
    </location>
</feature>
<gene>
    <name evidence="10" type="ORF">B0H17DRAFT_1055510</name>
</gene>
<evidence type="ECO:0000256" key="7">
    <source>
        <dbReference type="ARBA" id="ARBA00022833"/>
    </source>
</evidence>
<protein>
    <recommendedName>
        <fullName evidence="9">RING-type domain-containing protein</fullName>
    </recommendedName>
</protein>
<keyword evidence="4" id="KW-0677">Repeat</keyword>
<evidence type="ECO:0000313" key="10">
    <source>
        <dbReference type="EMBL" id="KAJ7695769.1"/>
    </source>
</evidence>
<evidence type="ECO:0000256" key="5">
    <source>
        <dbReference type="ARBA" id="ARBA00022771"/>
    </source>
</evidence>